<evidence type="ECO:0000256" key="1">
    <source>
        <dbReference type="ARBA" id="ARBA00023015"/>
    </source>
</evidence>
<evidence type="ECO:0000313" key="7">
    <source>
        <dbReference type="Proteomes" id="UP000672011"/>
    </source>
</evidence>
<reference evidence="7" key="2">
    <citation type="submission" date="2021-04" db="EMBL/GenBank/DDBJ databases">
        <title>Taxonomy of Flavobacteriaceae bacterium ZY171143.</title>
        <authorList>
            <person name="Li F."/>
        </authorList>
    </citation>
    <scope>NUCLEOTIDE SEQUENCE [LARGE SCALE GENOMIC DNA]</scope>
    <source>
        <strain evidence="7">ZY171143</strain>
    </source>
</reference>
<dbReference type="InterPro" id="IPR018060">
    <property type="entry name" value="HTH_AraC"/>
</dbReference>
<gene>
    <name evidence="6" type="ORF">J9309_07765</name>
</gene>
<organism evidence="6 7">
    <name type="scientific">Faecalibacter bovis</name>
    <dbReference type="NCBI Taxonomy" id="2898187"/>
    <lineage>
        <taxon>Bacteria</taxon>
        <taxon>Pseudomonadati</taxon>
        <taxon>Bacteroidota</taxon>
        <taxon>Flavobacteriia</taxon>
        <taxon>Flavobacteriales</taxon>
        <taxon>Weeksellaceae</taxon>
        <taxon>Faecalibacter</taxon>
    </lineage>
</organism>
<keyword evidence="4" id="KW-0472">Membrane</keyword>
<protein>
    <submittedName>
        <fullName evidence="6">Helix-turn-helix domain-containing protein</fullName>
    </submittedName>
</protein>
<keyword evidence="1" id="KW-0805">Transcription regulation</keyword>
<dbReference type="InterPro" id="IPR009057">
    <property type="entry name" value="Homeodomain-like_sf"/>
</dbReference>
<dbReference type="Proteomes" id="UP000672011">
    <property type="component" value="Chromosome"/>
</dbReference>
<keyword evidence="4" id="KW-0812">Transmembrane</keyword>
<evidence type="ECO:0000256" key="3">
    <source>
        <dbReference type="ARBA" id="ARBA00023163"/>
    </source>
</evidence>
<accession>A0ABX7X9Z2</accession>
<dbReference type="InterPro" id="IPR011990">
    <property type="entry name" value="TPR-like_helical_dom_sf"/>
</dbReference>
<sequence length="535" mass="62697">MPKRLIIVILLCFLHLTSLLKAEKNDDFFTLFDKSIEKLYQNPEECIVFTQGIILNQQNIERRNLLQNIISQAYAMKGEYIQSIRVSLDVETLDSYKTPSDFAKFYSDYVLAEQYQNLQLYNQSQKLIDQLLKEEQPSLKDNANYLITFAKLYQLQALNYLVLKDYTKALDFFNKSDDSLKLSSKENTILLIENSIFKASVLRQLGHLDQSKAQLLKILKDLESNPEYNFLFALASHRLAYVYFLENNYQLAIEVNEKALKKIDNYEYLGMKNLIYSGLAKSYLAINNKDKYKEYDKLYADSKEDLDINQKEGIRYLLKLTEAHEKNSYSFLFESEKSKSIYIVIASFVVLIALVIYLIFENKRNEEVKKQLAFFKKQNQKFDLAMNSFQQIKEVETENEIQLKENKRNLVISKNTEVEILEKLQEFEKSNRFLSKEMSLAVLAGQFETNTKYLSEVINKYKGKNFNSYINELRVNYIAYLMKENPEFLNYKVSYLAEVSGFSSHSSFTTVFKSITGMSPNVYIQQLNQIKNEEN</sequence>
<dbReference type="PANTHER" id="PTHR43280:SF2">
    <property type="entry name" value="HTH-TYPE TRANSCRIPTIONAL REGULATOR EXSA"/>
    <property type="match status" value="1"/>
</dbReference>
<name>A0ABX7X9Z2_9FLAO</name>
<dbReference type="SMART" id="SM00028">
    <property type="entry name" value="TPR"/>
    <property type="match status" value="3"/>
</dbReference>
<evidence type="ECO:0000256" key="4">
    <source>
        <dbReference type="SAM" id="Phobius"/>
    </source>
</evidence>
<dbReference type="InterPro" id="IPR019734">
    <property type="entry name" value="TPR_rpt"/>
</dbReference>
<dbReference type="EMBL" id="CP072842">
    <property type="protein sequence ID" value="QTV04707.1"/>
    <property type="molecule type" value="Genomic_DNA"/>
</dbReference>
<dbReference type="RefSeq" id="WP_230475329.1">
    <property type="nucleotide sequence ID" value="NZ_CP072842.1"/>
</dbReference>
<keyword evidence="3" id="KW-0804">Transcription</keyword>
<dbReference type="SMART" id="SM00342">
    <property type="entry name" value="HTH_ARAC"/>
    <property type="match status" value="1"/>
</dbReference>
<dbReference type="PROSITE" id="PS01124">
    <property type="entry name" value="HTH_ARAC_FAMILY_2"/>
    <property type="match status" value="1"/>
</dbReference>
<keyword evidence="2" id="KW-0238">DNA-binding</keyword>
<evidence type="ECO:0000259" key="5">
    <source>
        <dbReference type="PROSITE" id="PS01124"/>
    </source>
</evidence>
<evidence type="ECO:0000256" key="2">
    <source>
        <dbReference type="ARBA" id="ARBA00023125"/>
    </source>
</evidence>
<feature type="transmembrane region" description="Helical" evidence="4">
    <location>
        <begin position="341"/>
        <end position="360"/>
    </location>
</feature>
<evidence type="ECO:0000313" key="6">
    <source>
        <dbReference type="EMBL" id="QTV04707.1"/>
    </source>
</evidence>
<dbReference type="Gene3D" id="1.10.10.60">
    <property type="entry name" value="Homeodomain-like"/>
    <property type="match status" value="2"/>
</dbReference>
<reference evidence="6 7" key="1">
    <citation type="journal article" date="2021" name="Int. J. Syst. Evol. Microbiol.">
        <title>Faecalibacter bovis sp. nov., isolated from cow faeces.</title>
        <authorList>
            <person name="Li F."/>
            <person name="Zhao W."/>
            <person name="Hong Q."/>
            <person name="Shao Q."/>
            <person name="Song J."/>
            <person name="Yang S."/>
        </authorList>
    </citation>
    <scope>NUCLEOTIDE SEQUENCE [LARGE SCALE GENOMIC DNA]</scope>
    <source>
        <strain evidence="6 7">ZY171143</strain>
    </source>
</reference>
<dbReference type="SUPFAM" id="SSF46689">
    <property type="entry name" value="Homeodomain-like"/>
    <property type="match status" value="1"/>
</dbReference>
<dbReference type="PANTHER" id="PTHR43280">
    <property type="entry name" value="ARAC-FAMILY TRANSCRIPTIONAL REGULATOR"/>
    <property type="match status" value="1"/>
</dbReference>
<dbReference type="SUPFAM" id="SSF48452">
    <property type="entry name" value="TPR-like"/>
    <property type="match status" value="1"/>
</dbReference>
<keyword evidence="4" id="KW-1133">Transmembrane helix</keyword>
<keyword evidence="7" id="KW-1185">Reference proteome</keyword>
<dbReference type="Pfam" id="PF12833">
    <property type="entry name" value="HTH_18"/>
    <property type="match status" value="1"/>
</dbReference>
<proteinExistence type="predicted"/>
<dbReference type="Gene3D" id="1.25.40.10">
    <property type="entry name" value="Tetratricopeptide repeat domain"/>
    <property type="match status" value="1"/>
</dbReference>
<feature type="domain" description="HTH araC/xylS-type" evidence="5">
    <location>
        <begin position="422"/>
        <end position="526"/>
    </location>
</feature>